<dbReference type="Gene3D" id="3.40.50.720">
    <property type="entry name" value="NAD(P)-binding Rossmann-like Domain"/>
    <property type="match status" value="1"/>
</dbReference>
<accession>A0ABU9YPT4</accession>
<keyword evidence="4" id="KW-1185">Reference proteome</keyword>
<evidence type="ECO:0000256" key="1">
    <source>
        <dbReference type="ARBA" id="ARBA00006484"/>
    </source>
</evidence>
<dbReference type="CDD" id="cd05233">
    <property type="entry name" value="SDR_c"/>
    <property type="match status" value="1"/>
</dbReference>
<reference evidence="3 4" key="1">
    <citation type="submission" date="2024-03" db="EMBL/GenBank/DDBJ databases">
        <title>High-quality draft genome sequencing of Tistrella sp. BH-R2-4.</title>
        <authorList>
            <person name="Dong C."/>
        </authorList>
    </citation>
    <scope>NUCLEOTIDE SEQUENCE [LARGE SCALE GENOMIC DNA]</scope>
    <source>
        <strain evidence="3 4">BH-R2-4</strain>
    </source>
</reference>
<comment type="similarity">
    <text evidence="1">Belongs to the short-chain dehydrogenases/reductases (SDR) family.</text>
</comment>
<dbReference type="SUPFAM" id="SSF51735">
    <property type="entry name" value="NAD(P)-binding Rossmann-fold domains"/>
    <property type="match status" value="1"/>
</dbReference>
<dbReference type="EC" id="1.-.-.-" evidence="3"/>
<dbReference type="Pfam" id="PF13561">
    <property type="entry name" value="adh_short_C2"/>
    <property type="match status" value="1"/>
</dbReference>
<keyword evidence="2 3" id="KW-0560">Oxidoreductase</keyword>
<sequence length="264" mass="27128">MKIDLSNRTAVVSGSTKGIGYAIARGLAGAGAAVVISGRKPDEVEAAMAKMTGEVGGADVRGVVADLGTADGCAKLVDAEPAPDILVNNVGFFGPSDVLETTDDEWRTILDVNFMSGVRLSRALVPGMVDRGWGRVIFLSSESAHNIPGEMVNYGVTKTAYLALSRGLAKRVAGSGVTINAILPGPTLSDALRDQLAEDPANAGKSPEQAGVDFVRANRPTSIIHRAAAVEEVANMAVYVASPQASATTGAALRVDGGVIEDII</sequence>
<dbReference type="GO" id="GO:0016491">
    <property type="term" value="F:oxidoreductase activity"/>
    <property type="evidence" value="ECO:0007669"/>
    <property type="project" value="UniProtKB-KW"/>
</dbReference>
<protein>
    <submittedName>
        <fullName evidence="3">SDR family oxidoreductase</fullName>
        <ecNumber evidence="3">1.-.-.-</ecNumber>
    </submittedName>
</protein>
<dbReference type="InterPro" id="IPR002347">
    <property type="entry name" value="SDR_fam"/>
</dbReference>
<organism evidence="3 4">
    <name type="scientific">Tistrella arctica</name>
    <dbReference type="NCBI Taxonomy" id="3133430"/>
    <lineage>
        <taxon>Bacteria</taxon>
        <taxon>Pseudomonadati</taxon>
        <taxon>Pseudomonadota</taxon>
        <taxon>Alphaproteobacteria</taxon>
        <taxon>Geminicoccales</taxon>
        <taxon>Geminicoccaceae</taxon>
        <taxon>Tistrella</taxon>
    </lineage>
</organism>
<dbReference type="InterPro" id="IPR036291">
    <property type="entry name" value="NAD(P)-bd_dom_sf"/>
</dbReference>
<evidence type="ECO:0000313" key="3">
    <source>
        <dbReference type="EMBL" id="MEN2990833.1"/>
    </source>
</evidence>
<dbReference type="PANTHER" id="PTHR43943:SF17">
    <property type="entry name" value="3-PHENYLPROPIONATE-DIHYDRODIOL_CINNAMIC ACID-DIHYDRODIOL DEHYDROGENASE"/>
    <property type="match status" value="1"/>
</dbReference>
<dbReference type="PANTHER" id="PTHR43943">
    <property type="entry name" value="DEHYDROGENASE/REDUCTASE (SDR FAMILY) MEMBER 4"/>
    <property type="match status" value="1"/>
</dbReference>
<evidence type="ECO:0000256" key="2">
    <source>
        <dbReference type="ARBA" id="ARBA00023002"/>
    </source>
</evidence>
<dbReference type="EMBL" id="JBBKTW010000008">
    <property type="protein sequence ID" value="MEN2990833.1"/>
    <property type="molecule type" value="Genomic_DNA"/>
</dbReference>
<gene>
    <name evidence="3" type="ORF">WG926_21135</name>
</gene>
<evidence type="ECO:0000313" key="4">
    <source>
        <dbReference type="Proteomes" id="UP001413721"/>
    </source>
</evidence>
<proteinExistence type="inferred from homology"/>
<comment type="caution">
    <text evidence="3">The sequence shown here is derived from an EMBL/GenBank/DDBJ whole genome shotgun (WGS) entry which is preliminary data.</text>
</comment>
<dbReference type="Proteomes" id="UP001413721">
    <property type="component" value="Unassembled WGS sequence"/>
</dbReference>
<name>A0ABU9YPT4_9PROT</name>
<dbReference type="RefSeq" id="WP_345933340.1">
    <property type="nucleotide sequence ID" value="NZ_JBBKTV010000005.1"/>
</dbReference>
<dbReference type="PRINTS" id="PR00081">
    <property type="entry name" value="GDHRDH"/>
</dbReference>